<feature type="transmembrane region" description="Helical" evidence="1">
    <location>
        <begin position="423"/>
        <end position="446"/>
    </location>
</feature>
<keyword evidence="1" id="KW-1133">Transmembrane helix</keyword>
<dbReference type="AlphaFoldDB" id="A0A443PSC0"/>
<dbReference type="Pfam" id="PF03140">
    <property type="entry name" value="DUF247"/>
    <property type="match status" value="1"/>
</dbReference>
<keyword evidence="1" id="KW-0472">Membrane</keyword>
<organism evidence="2 3">
    <name type="scientific">Cinnamomum micranthum f. kanehirae</name>
    <dbReference type="NCBI Taxonomy" id="337451"/>
    <lineage>
        <taxon>Eukaryota</taxon>
        <taxon>Viridiplantae</taxon>
        <taxon>Streptophyta</taxon>
        <taxon>Embryophyta</taxon>
        <taxon>Tracheophyta</taxon>
        <taxon>Spermatophyta</taxon>
        <taxon>Magnoliopsida</taxon>
        <taxon>Magnoliidae</taxon>
        <taxon>Laurales</taxon>
        <taxon>Lauraceae</taxon>
        <taxon>Cinnamomum</taxon>
    </lineage>
</organism>
<protein>
    <submittedName>
        <fullName evidence="2">UPF0481-like protein</fullName>
    </submittedName>
</protein>
<evidence type="ECO:0000256" key="1">
    <source>
        <dbReference type="SAM" id="Phobius"/>
    </source>
</evidence>
<keyword evidence="3" id="KW-1185">Reference proteome</keyword>
<dbReference type="InterPro" id="IPR004158">
    <property type="entry name" value="DUF247_pln"/>
</dbReference>
<dbReference type="PANTHER" id="PTHR31170:SF18">
    <property type="entry name" value="(WILD MALAYSIAN BANANA) HYPOTHETICAL PROTEIN"/>
    <property type="match status" value="1"/>
</dbReference>
<name>A0A443PSC0_9MAGN</name>
<evidence type="ECO:0000313" key="2">
    <source>
        <dbReference type="EMBL" id="RWR93666.1"/>
    </source>
</evidence>
<keyword evidence="1" id="KW-0812">Transmembrane</keyword>
<proteinExistence type="predicted"/>
<dbReference type="OrthoDB" id="672127at2759"/>
<dbReference type="EMBL" id="QPKB01000010">
    <property type="protein sequence ID" value="RWR93666.1"/>
    <property type="molecule type" value="Genomic_DNA"/>
</dbReference>
<gene>
    <name evidence="2" type="ORF">CKAN_02293000</name>
</gene>
<reference evidence="2 3" key="1">
    <citation type="journal article" date="2019" name="Nat. Plants">
        <title>Stout camphor tree genome fills gaps in understanding of flowering plant genome evolution.</title>
        <authorList>
            <person name="Chaw S.M."/>
            <person name="Liu Y.C."/>
            <person name="Wu Y.W."/>
            <person name="Wang H.Y."/>
            <person name="Lin C.I."/>
            <person name="Wu C.S."/>
            <person name="Ke H.M."/>
            <person name="Chang L.Y."/>
            <person name="Hsu C.Y."/>
            <person name="Yang H.T."/>
            <person name="Sudianto E."/>
            <person name="Hsu M.H."/>
            <person name="Wu K.P."/>
            <person name="Wang L.N."/>
            <person name="Leebens-Mack J.H."/>
            <person name="Tsai I.J."/>
        </authorList>
    </citation>
    <scope>NUCLEOTIDE SEQUENCE [LARGE SCALE GENOMIC DNA]</scope>
    <source>
        <strain evidence="3">cv. Chaw 1501</strain>
        <tissue evidence="2">Young leaves</tissue>
    </source>
</reference>
<evidence type="ECO:0000313" key="3">
    <source>
        <dbReference type="Proteomes" id="UP000283530"/>
    </source>
</evidence>
<dbReference type="PANTHER" id="PTHR31170">
    <property type="entry name" value="BNAC04G53230D PROTEIN"/>
    <property type="match status" value="1"/>
</dbReference>
<sequence>MDGPRVPGKWIIDIEEGKEHTDHSKERIRWKKRCIFKVPPYFTSLNIDAYKPRVVSLGPYHHGKEHLKPMEAHKRRSLSHFLNRSRCSLKDLCDSLDEVTLQLMDHYDHLNEEWLDKDRFLELMVVDGCFLLEFLLNYTKLLNHDYDNFDPIFGISTRGSVMYRNIRRDMILIENQLPVIVLQRLLALSTCKDAREVSMDIAEGILNLYAIARTPHGPYYCFSPNTPNCTPNQYMHVLDVLRDELIAGSWGKNGHTINATLPSATVLSSVGIKFTPTSPRDGIYIKGHTLFLPYLVVNENSETMFLNFIALEQLQVRKGQRVSSYITFMDLLIRSADDVKLLRDYGVIHALSRWSNRAIAKFFYELSKNPMVQPDDSLAEVRMALKDYYESSKNIVELTARKVNEKIGNWGSYFKQTYCRNPWTVMGLVAGIIILALTAIQTYYAVQQYYDNNRSPPLHH</sequence>
<dbReference type="Proteomes" id="UP000283530">
    <property type="component" value="Unassembled WGS sequence"/>
</dbReference>
<accession>A0A443PSC0</accession>
<comment type="caution">
    <text evidence="2">The sequence shown here is derived from an EMBL/GenBank/DDBJ whole genome shotgun (WGS) entry which is preliminary data.</text>
</comment>
<dbReference type="STRING" id="337451.A0A443PSC0"/>